<keyword evidence="4 7" id="KW-1133">Transmembrane helix</keyword>
<dbReference type="Proteomes" id="UP000248021">
    <property type="component" value="Unassembled WGS sequence"/>
</dbReference>
<dbReference type="RefSeq" id="WP_110372415.1">
    <property type="nucleotide sequence ID" value="NZ_JAHBRY010000001.1"/>
</dbReference>
<name>A0A2V3UG11_9HYPH</name>
<sequence length="424" mass="45868">MTVPPKSPPPDLAIRAKPRPVTRLNRWTLMVLAGAVSTAVLGAMIWALQSRNRSARTGEELYNTDRVNPAEGLQTLPRDYTQVQPPKLGAPLPGELGGPVVRTEREAGIPPMPERPSFRADPEEDAKRAARLRAQQEAEAAAKAAVFFQTTRPKQEVSATAVASPEPNRLDLTAIRATGAETTVAPPVDEMTTQNMQDRKQAFASREADQKIYGSGTLQTPRSPYQVMAGTIIPAALVTGINSDLPGQIIGTVTENVYDTATGRHLLIPQGTRLMGQYDSGVAFGQSRVLLVWNRLIMPDGSSIVLDRLSGVDTAGYSGLEDEVDNHWFRLIGGAVLSSLLGIGAELAAPQNQGTNGDQVIIATRDGAQDTINDVGQQITRRNLNIQPTLKVRPGFPVRVIVNKDLVLRPYRATPMTADIRRDD</sequence>
<feature type="transmembrane region" description="Helical" evidence="7">
    <location>
        <begin position="27"/>
        <end position="48"/>
    </location>
</feature>
<protein>
    <submittedName>
        <fullName evidence="8">Type IV secretion system protein VirB10</fullName>
    </submittedName>
</protein>
<dbReference type="EMBL" id="QJJK01000001">
    <property type="protein sequence ID" value="PXW64312.1"/>
    <property type="molecule type" value="Genomic_DNA"/>
</dbReference>
<feature type="region of interest" description="Disordered" evidence="6">
    <location>
        <begin position="106"/>
        <end position="131"/>
    </location>
</feature>
<evidence type="ECO:0000256" key="7">
    <source>
        <dbReference type="SAM" id="Phobius"/>
    </source>
</evidence>
<comment type="caution">
    <text evidence="8">The sequence shown here is derived from an EMBL/GenBank/DDBJ whole genome shotgun (WGS) entry which is preliminary data.</text>
</comment>
<dbReference type="CDD" id="cd16429">
    <property type="entry name" value="VirB10"/>
    <property type="match status" value="1"/>
</dbReference>
<evidence type="ECO:0000313" key="9">
    <source>
        <dbReference type="Proteomes" id="UP000248021"/>
    </source>
</evidence>
<evidence type="ECO:0000313" key="8">
    <source>
        <dbReference type="EMBL" id="PXW64312.1"/>
    </source>
</evidence>
<dbReference type="InterPro" id="IPR042217">
    <property type="entry name" value="T4SS_VirB10/TrbI"/>
</dbReference>
<evidence type="ECO:0000256" key="2">
    <source>
        <dbReference type="ARBA" id="ARBA00010265"/>
    </source>
</evidence>
<feature type="compositionally biased region" description="Basic and acidic residues" evidence="6">
    <location>
        <begin position="116"/>
        <end position="128"/>
    </location>
</feature>
<reference evidence="8 9" key="1">
    <citation type="submission" date="2018-05" db="EMBL/GenBank/DDBJ databases">
        <title>Genomic Encyclopedia of Type Strains, Phase IV (KMG-IV): sequencing the most valuable type-strain genomes for metagenomic binning, comparative biology and taxonomic classification.</title>
        <authorList>
            <person name="Goeker M."/>
        </authorList>
    </citation>
    <scope>NUCLEOTIDE SEQUENCE [LARGE SCALE GENOMIC DNA]</scope>
    <source>
        <strain evidence="8 9">DSM 6462</strain>
    </source>
</reference>
<dbReference type="GO" id="GO:0016020">
    <property type="term" value="C:membrane"/>
    <property type="evidence" value="ECO:0007669"/>
    <property type="project" value="UniProtKB-SubCell"/>
</dbReference>
<keyword evidence="9" id="KW-1185">Reference proteome</keyword>
<evidence type="ECO:0000256" key="4">
    <source>
        <dbReference type="ARBA" id="ARBA00022989"/>
    </source>
</evidence>
<evidence type="ECO:0000256" key="6">
    <source>
        <dbReference type="SAM" id="MobiDB-lite"/>
    </source>
</evidence>
<dbReference type="Gene3D" id="2.40.128.260">
    <property type="entry name" value="Type IV secretion system, VirB10/TraB/TrbI"/>
    <property type="match status" value="1"/>
</dbReference>
<keyword evidence="3 7" id="KW-0812">Transmembrane</keyword>
<evidence type="ECO:0000256" key="5">
    <source>
        <dbReference type="ARBA" id="ARBA00023136"/>
    </source>
</evidence>
<comment type="similarity">
    <text evidence="2">Belongs to the TrbI/VirB10 family.</text>
</comment>
<organism evidence="8 9">
    <name type="scientific">Chelatococcus asaccharovorans</name>
    <dbReference type="NCBI Taxonomy" id="28210"/>
    <lineage>
        <taxon>Bacteria</taxon>
        <taxon>Pseudomonadati</taxon>
        <taxon>Pseudomonadota</taxon>
        <taxon>Alphaproteobacteria</taxon>
        <taxon>Hyphomicrobiales</taxon>
        <taxon>Chelatococcaceae</taxon>
        <taxon>Chelatococcus</taxon>
    </lineage>
</organism>
<evidence type="ECO:0000256" key="1">
    <source>
        <dbReference type="ARBA" id="ARBA00004167"/>
    </source>
</evidence>
<comment type="subcellular location">
    <subcellularLocation>
        <location evidence="1">Membrane</location>
        <topology evidence="1">Single-pass membrane protein</topology>
    </subcellularLocation>
</comment>
<proteinExistence type="inferred from homology"/>
<gene>
    <name evidence="8" type="ORF">C7450_10167</name>
</gene>
<dbReference type="AlphaFoldDB" id="A0A2V3UG11"/>
<dbReference type="InterPro" id="IPR005498">
    <property type="entry name" value="T4SS_VirB10/TraB/TrbI"/>
</dbReference>
<keyword evidence="5 7" id="KW-0472">Membrane</keyword>
<dbReference type="OrthoDB" id="9807354at2"/>
<accession>A0A2V3UG11</accession>
<dbReference type="Pfam" id="PF03743">
    <property type="entry name" value="TrbI"/>
    <property type="match status" value="1"/>
</dbReference>
<evidence type="ECO:0000256" key="3">
    <source>
        <dbReference type="ARBA" id="ARBA00022692"/>
    </source>
</evidence>